<dbReference type="InterPro" id="IPR011335">
    <property type="entry name" value="Restrct_endonuc-II-like"/>
</dbReference>
<dbReference type="GO" id="GO:0009307">
    <property type="term" value="P:DNA restriction-modification system"/>
    <property type="evidence" value="ECO:0007669"/>
    <property type="project" value="InterPro"/>
</dbReference>
<dbReference type="GO" id="GO:0003677">
    <property type="term" value="F:DNA binding"/>
    <property type="evidence" value="ECO:0007669"/>
    <property type="project" value="InterPro"/>
</dbReference>
<sequence length="320" mass="35072">MARRYNRKRDNGLIAIALRSDWRVSAALAAGSLFVGIVLVPVFLGSSAMLRPLAGVFTPLAWLFALIFAAIAFMRYLKSGFAASVAGSSRRGAGRNRPSDRHPAPGDSRSEAAAAMTVFAPAPPMPPKAPAIPPPEDWSLDVLDRIEWKRFEDLCCAFYREKGIRAETTPLGADGGIDIHLFQDQADPNRATSIVQCKAWNKPVGVKEVRELRGVMAHQKVEKAFFMAPNGYTVDARAFATENRITLLDGKLFLAMLQRLPTEASKRLLAFATEGDWTTPTCPSCGMKMNARSSKRGPFWGCPDYPRCKGKLQMRGAVRA</sequence>
<dbReference type="InterPro" id="IPR013498">
    <property type="entry name" value="Topo_IA_Znf"/>
</dbReference>
<gene>
    <name evidence="5" type="ORF">DNK49_20200</name>
</gene>
<dbReference type="Gene3D" id="3.40.1350.10">
    <property type="match status" value="1"/>
</dbReference>
<keyword evidence="5" id="KW-0255">Endonuclease</keyword>
<dbReference type="InterPro" id="IPR011856">
    <property type="entry name" value="tRNA_endonuc-like_dom_sf"/>
</dbReference>
<feature type="domain" description="DNA topoisomerase type IA zn finger" evidence="3">
    <location>
        <begin position="281"/>
        <end position="310"/>
    </location>
</feature>
<evidence type="ECO:0000256" key="2">
    <source>
        <dbReference type="SAM" id="Phobius"/>
    </source>
</evidence>
<dbReference type="SUPFAM" id="SSF57783">
    <property type="entry name" value="Zinc beta-ribbon"/>
    <property type="match status" value="1"/>
</dbReference>
<dbReference type="Pfam" id="PF01396">
    <property type="entry name" value="Zn_ribbon_Top1"/>
    <property type="match status" value="1"/>
</dbReference>
<dbReference type="Proteomes" id="UP000248259">
    <property type="component" value="Unassembled WGS sequence"/>
</dbReference>
<evidence type="ECO:0000259" key="4">
    <source>
        <dbReference type="Pfam" id="PF04471"/>
    </source>
</evidence>
<feature type="domain" description="Restriction endonuclease type IV Mrr" evidence="4">
    <location>
        <begin position="143"/>
        <end position="257"/>
    </location>
</feature>
<dbReference type="GO" id="GO:0015666">
    <property type="term" value="F:restriction endodeoxyribonuclease activity"/>
    <property type="evidence" value="ECO:0007669"/>
    <property type="project" value="TreeGrafter"/>
</dbReference>
<keyword evidence="6" id="KW-1185">Reference proteome</keyword>
<evidence type="ECO:0000259" key="3">
    <source>
        <dbReference type="Pfam" id="PF01396"/>
    </source>
</evidence>
<keyword evidence="5" id="KW-0540">Nuclease</keyword>
<comment type="caution">
    <text evidence="5">The sequence shown here is derived from an EMBL/GenBank/DDBJ whole genome shotgun (WGS) entry which is preliminary data.</text>
</comment>
<protein>
    <submittedName>
        <fullName evidence="5">Endonuclease</fullName>
    </submittedName>
</protein>
<dbReference type="GO" id="GO:0005694">
    <property type="term" value="C:chromosome"/>
    <property type="evidence" value="ECO:0007669"/>
    <property type="project" value="InterPro"/>
</dbReference>
<dbReference type="Gene3D" id="3.30.65.10">
    <property type="entry name" value="Bacterial Topoisomerase I, domain 1"/>
    <property type="match status" value="1"/>
</dbReference>
<feature type="transmembrane region" description="Helical" evidence="2">
    <location>
        <begin position="56"/>
        <end position="77"/>
    </location>
</feature>
<dbReference type="InterPro" id="IPR007560">
    <property type="entry name" value="Restrct_endonuc_IV_Mrr"/>
</dbReference>
<dbReference type="OrthoDB" id="5782056at2"/>
<keyword evidence="2" id="KW-1133">Transmembrane helix</keyword>
<reference evidence="5 6" key="1">
    <citation type="submission" date="2018-06" db="EMBL/GenBank/DDBJ databases">
        <title>Azoarcus communis strain SWub3 genome.</title>
        <authorList>
            <person name="Zorraquino Salvo V."/>
            <person name="Toubiana D."/>
            <person name="Blumwald E."/>
        </authorList>
    </citation>
    <scope>NUCLEOTIDE SEQUENCE [LARGE SCALE GENOMIC DNA]</scope>
    <source>
        <strain evidence="5 6">SWub3</strain>
    </source>
</reference>
<dbReference type="SUPFAM" id="SSF52980">
    <property type="entry name" value="Restriction endonuclease-like"/>
    <property type="match status" value="1"/>
</dbReference>
<dbReference type="EMBL" id="QKOE01000023">
    <property type="protein sequence ID" value="PZA14713.1"/>
    <property type="molecule type" value="Genomic_DNA"/>
</dbReference>
<dbReference type="AlphaFoldDB" id="A0A323URT8"/>
<dbReference type="PANTHER" id="PTHR30015">
    <property type="entry name" value="MRR RESTRICTION SYSTEM PROTEIN"/>
    <property type="match status" value="1"/>
</dbReference>
<proteinExistence type="predicted"/>
<keyword evidence="5" id="KW-0378">Hydrolase</keyword>
<dbReference type="GO" id="GO:0003916">
    <property type="term" value="F:DNA topoisomerase activity"/>
    <property type="evidence" value="ECO:0007669"/>
    <property type="project" value="InterPro"/>
</dbReference>
<accession>A0A323URT8</accession>
<feature type="region of interest" description="Disordered" evidence="1">
    <location>
        <begin position="88"/>
        <end position="108"/>
    </location>
</feature>
<feature type="transmembrane region" description="Helical" evidence="2">
    <location>
        <begin position="21"/>
        <end position="44"/>
    </location>
</feature>
<evidence type="ECO:0000313" key="5">
    <source>
        <dbReference type="EMBL" id="PZA14713.1"/>
    </source>
</evidence>
<evidence type="ECO:0000313" key="6">
    <source>
        <dbReference type="Proteomes" id="UP000248259"/>
    </source>
</evidence>
<organism evidence="5 6">
    <name type="scientific">Parazoarcus communis SWub3 = DSM 12120</name>
    <dbReference type="NCBI Taxonomy" id="1121029"/>
    <lineage>
        <taxon>Bacteria</taxon>
        <taxon>Pseudomonadati</taxon>
        <taxon>Pseudomonadota</taxon>
        <taxon>Betaproteobacteria</taxon>
        <taxon>Rhodocyclales</taxon>
        <taxon>Zoogloeaceae</taxon>
        <taxon>Parazoarcus</taxon>
    </lineage>
</organism>
<dbReference type="Pfam" id="PF04471">
    <property type="entry name" value="Mrr_cat"/>
    <property type="match status" value="1"/>
</dbReference>
<name>A0A323URT8_9RHOO</name>
<keyword evidence="2" id="KW-0812">Transmembrane</keyword>
<keyword evidence="2" id="KW-0472">Membrane</keyword>
<dbReference type="RefSeq" id="WP_110529051.1">
    <property type="nucleotide sequence ID" value="NZ_QKOE01000023.1"/>
</dbReference>
<dbReference type="PANTHER" id="PTHR30015:SF7">
    <property type="entry name" value="TYPE IV METHYL-DIRECTED RESTRICTION ENZYME ECOKMRR"/>
    <property type="match status" value="1"/>
</dbReference>
<dbReference type="GO" id="GO:0006265">
    <property type="term" value="P:DNA topological change"/>
    <property type="evidence" value="ECO:0007669"/>
    <property type="project" value="InterPro"/>
</dbReference>
<dbReference type="InterPro" id="IPR052906">
    <property type="entry name" value="Type_IV_Methyl-Rstrct_Enzyme"/>
</dbReference>
<feature type="compositionally biased region" description="Basic and acidic residues" evidence="1">
    <location>
        <begin position="97"/>
        <end position="108"/>
    </location>
</feature>
<evidence type="ECO:0000256" key="1">
    <source>
        <dbReference type="SAM" id="MobiDB-lite"/>
    </source>
</evidence>